<dbReference type="GeneID" id="26251501"/>
<dbReference type="HOGENOM" id="CLU_327366_0_0_1"/>
<feature type="compositionally biased region" description="Low complexity" evidence="1">
    <location>
        <begin position="742"/>
        <end position="757"/>
    </location>
</feature>
<feature type="region of interest" description="Disordered" evidence="1">
    <location>
        <begin position="224"/>
        <end position="265"/>
    </location>
</feature>
<reference evidence="2 3" key="1">
    <citation type="journal article" date="2013" name="PLoS Genet.">
        <title>Comparative genome structure, secondary metabolite, and effector coding capacity across Cochliobolus pathogens.</title>
        <authorList>
            <person name="Condon B.J."/>
            <person name="Leng Y."/>
            <person name="Wu D."/>
            <person name="Bushley K.E."/>
            <person name="Ohm R.A."/>
            <person name="Otillar R."/>
            <person name="Martin J."/>
            <person name="Schackwitz W."/>
            <person name="Grimwood J."/>
            <person name="MohdZainudin N."/>
            <person name="Xue C."/>
            <person name="Wang R."/>
            <person name="Manning V.A."/>
            <person name="Dhillon B."/>
            <person name="Tu Z.J."/>
            <person name="Steffenson B.J."/>
            <person name="Salamov A."/>
            <person name="Sun H."/>
            <person name="Lowry S."/>
            <person name="LaButti K."/>
            <person name="Han J."/>
            <person name="Copeland A."/>
            <person name="Lindquist E."/>
            <person name="Barry K."/>
            <person name="Schmutz J."/>
            <person name="Baker S.E."/>
            <person name="Ciuffetti L.M."/>
            <person name="Grigoriev I.V."/>
            <person name="Zhong S."/>
            <person name="Turgeon B.G."/>
        </authorList>
    </citation>
    <scope>NUCLEOTIDE SEQUENCE [LARGE SCALE GENOMIC DNA]</scope>
    <source>
        <strain evidence="2 3">FI3</strain>
    </source>
</reference>
<evidence type="ECO:0000313" key="2">
    <source>
        <dbReference type="EMBL" id="EUN28991.1"/>
    </source>
</evidence>
<dbReference type="OrthoDB" id="3691470at2759"/>
<feature type="region of interest" description="Disordered" evidence="1">
    <location>
        <begin position="544"/>
        <end position="697"/>
    </location>
</feature>
<gene>
    <name evidence="2" type="ORF">COCVIDRAFT_14377</name>
</gene>
<sequence>MSTERSSAYVRVSDRVAVIRCNSNTLKRRITRSMERGGLGWRGESARQKLAASLVTHYAQSDSREDVNKEWERELELELNEVYERTDSMEPLRREKGAEEKNTESYVGWHILNSREMRKKRLEEVQEMYLRGDRFATIIGKEQEQMLRDALRSFADSQHGDEGMTFSSHHCTSDEQVKVSASSSNPDSEVDDLFSNHAHSTAALLRSNPELNTINDVNITKNQCSSEPYPSCTPTSLTQPPATCPPSSRRPVTPAPSTVHSKFSVWPSDHTISPTVAPLHTNQHRVSPALTSCSCLSSSASASSRSRSRSARRDQRPRHENFAEEKEIESANNDDDGIPGRNDDNVEFPPNHPFHGLVALQRRSYWDTLSCYHAGSSRSALRNSSLVAKRSTVVQPSSLSFSPVRKGLLDSLAHPHGETATSGFESAFISSLNPRERGRAQDTMGRMSEATSRVVRSVRSEESFSTAVRHEAGDDARGRKRSGADRLRDTFGCRPETFTPEFPARAVENEVQPPDVAPVPKKFGMAYLARKMRNPQTIWKRSKEQLRQGRGEVQDAEIAAEEETREHDTRIQMQNRDQEPETNIPEPRDEDTTNENNQPTNTLPVQITNNPQHTPEPTSPVSPITPPPPLLFTSTPTTPVAAATALHPPSAPQTPTLLSIPKTRSSSQPAPQPSPHQRRSASSGSSPSSLSDRLRTTRLEDLRLRSETAQEIRNLMLDIDRDRRGSGTFGSTSPSPPPPPSTSTTAAAAAATSTTAPIVPRPAAKTQSATTTPELPGGFTVADSPGSSVRGALERHFRVRRESQDDGAARNELRSQSSTATLPRSYRTPEVHE</sequence>
<feature type="compositionally biased region" description="Basic and acidic residues" evidence="1">
    <location>
        <begin position="311"/>
        <end position="329"/>
    </location>
</feature>
<feature type="compositionally biased region" description="Low complexity" evidence="1">
    <location>
        <begin position="448"/>
        <end position="457"/>
    </location>
</feature>
<feature type="region of interest" description="Disordered" evidence="1">
    <location>
        <begin position="158"/>
        <end position="193"/>
    </location>
</feature>
<accession>W7ELS0</accession>
<feature type="region of interest" description="Disordered" evidence="1">
    <location>
        <begin position="304"/>
        <end position="350"/>
    </location>
</feature>
<feature type="compositionally biased region" description="Pro residues" evidence="1">
    <location>
        <begin position="617"/>
        <end position="630"/>
    </location>
</feature>
<evidence type="ECO:0000313" key="3">
    <source>
        <dbReference type="Proteomes" id="UP000054337"/>
    </source>
</evidence>
<proteinExistence type="predicted"/>
<keyword evidence="3" id="KW-1185">Reference proteome</keyword>
<feature type="compositionally biased region" description="Polar residues" evidence="1">
    <location>
        <begin position="594"/>
        <end position="613"/>
    </location>
</feature>
<protein>
    <submittedName>
        <fullName evidence="2">Uncharacterized protein</fullName>
    </submittedName>
</protein>
<feature type="region of interest" description="Disordered" evidence="1">
    <location>
        <begin position="438"/>
        <end position="492"/>
    </location>
</feature>
<feature type="compositionally biased region" description="Low complexity" evidence="1">
    <location>
        <begin position="631"/>
        <end position="648"/>
    </location>
</feature>
<name>W7ELS0_BIPV3</name>
<feature type="compositionally biased region" description="Basic and acidic residues" evidence="1">
    <location>
        <begin position="792"/>
        <end position="813"/>
    </location>
</feature>
<feature type="compositionally biased region" description="Basic and acidic residues" evidence="1">
    <location>
        <begin position="458"/>
        <end position="491"/>
    </location>
</feature>
<feature type="region of interest" description="Disordered" evidence="1">
    <location>
        <begin position="714"/>
        <end position="833"/>
    </location>
</feature>
<feature type="compositionally biased region" description="Basic and acidic residues" evidence="1">
    <location>
        <begin position="544"/>
        <end position="553"/>
    </location>
</feature>
<organism evidence="2 3">
    <name type="scientific">Bipolaris victoriae (strain FI3)</name>
    <name type="common">Victoria blight of oats agent</name>
    <name type="synonym">Cochliobolus victoriae</name>
    <dbReference type="NCBI Taxonomy" id="930091"/>
    <lineage>
        <taxon>Eukaryota</taxon>
        <taxon>Fungi</taxon>
        <taxon>Dikarya</taxon>
        <taxon>Ascomycota</taxon>
        <taxon>Pezizomycotina</taxon>
        <taxon>Dothideomycetes</taxon>
        <taxon>Pleosporomycetidae</taxon>
        <taxon>Pleosporales</taxon>
        <taxon>Pleosporineae</taxon>
        <taxon>Pleosporaceae</taxon>
        <taxon>Bipolaris</taxon>
    </lineage>
</organism>
<dbReference type="RefSeq" id="XP_014558509.1">
    <property type="nucleotide sequence ID" value="XM_014703023.1"/>
</dbReference>
<dbReference type="Proteomes" id="UP000054337">
    <property type="component" value="Unassembled WGS sequence"/>
</dbReference>
<feature type="compositionally biased region" description="Low complexity" evidence="1">
    <location>
        <begin position="680"/>
        <end position="691"/>
    </location>
</feature>
<dbReference type="EMBL" id="KI968716">
    <property type="protein sequence ID" value="EUN28991.1"/>
    <property type="molecule type" value="Genomic_DNA"/>
</dbReference>
<feature type="compositionally biased region" description="Polar residues" evidence="1">
    <location>
        <begin position="224"/>
        <end position="241"/>
    </location>
</feature>
<dbReference type="AlphaFoldDB" id="W7ELS0"/>
<evidence type="ECO:0000256" key="1">
    <source>
        <dbReference type="SAM" id="MobiDB-lite"/>
    </source>
</evidence>